<evidence type="ECO:0000313" key="2">
    <source>
        <dbReference type="Proteomes" id="UP000077748"/>
    </source>
</evidence>
<organism evidence="1 2">
    <name type="scientific">Pseudomonas citronellolis</name>
    <dbReference type="NCBI Taxonomy" id="53408"/>
    <lineage>
        <taxon>Bacteria</taxon>
        <taxon>Pseudomonadati</taxon>
        <taxon>Pseudomonadota</taxon>
        <taxon>Gammaproteobacteria</taxon>
        <taxon>Pseudomonadales</taxon>
        <taxon>Pseudomonadaceae</taxon>
        <taxon>Pseudomonas</taxon>
    </lineage>
</organism>
<protein>
    <recommendedName>
        <fullName evidence="3">PRTRC system protein F</fullName>
    </recommendedName>
</protein>
<evidence type="ECO:0000313" key="1">
    <source>
        <dbReference type="EMBL" id="ANI18980.1"/>
    </source>
</evidence>
<evidence type="ECO:0008006" key="3">
    <source>
        <dbReference type="Google" id="ProtNLM"/>
    </source>
</evidence>
<name>A0A1A9KP81_9PSED</name>
<geneLocation type="plasmid" evidence="2">
    <name>prbl16</name>
</geneLocation>
<proteinExistence type="predicted"/>
<gene>
    <name evidence="1" type="ORF">A9C11_33550</name>
</gene>
<dbReference type="AlphaFoldDB" id="A0A1A9KP81"/>
<sequence>MGALELSSFSRNYQFPSSALSPLALPQVTTAMREAHSRAFGEYSHLVDRKSHAAFCLDAHEGGLISDKELDWLNAYPNDYGLHLVTNEVIGAIESRIGFSKVGLIPGVKRRTKLIGTPAYELQPAAQTTLACIEAGLFTAESVEDLVALGPNCAYHLIQKVEQSLVDLATADCPDVKDWLYLGVQGAKFIISAKYFNRYELTLPAEDCEEFREVAVFLFKALDAMSTYLVHFHTPSSFMGVYSYDNHGLADAYGAIKERIQNSSPEELTAYLLETPEDQFPFEAWPMGIEGDDRDEDYIEGVAYQLKELDNLTRRTHFTLTHEQDSNHPVEIQELIEQVQDSINAGSPFKPVLEVIKEAFELCHRYAVEGSRAISEHDLQGSAEEGVGVFETLVVTIHGEYSSLEDEACNGFDDRVSGVGDLHLALPLDGELLAQQTVTILDKTKQCVSLLSRLTQAL</sequence>
<reference evidence="1 2" key="1">
    <citation type="submission" date="2016-05" db="EMBL/GenBank/DDBJ databases">
        <title>Genome Sequence of Pseudomonas citronellolis Strain SJTE-3, an Estrogens and Persistent Organic Pollutants degradation strain.</title>
        <authorList>
            <person name="Liang R."/>
        </authorList>
    </citation>
    <scope>NUCLEOTIDE SEQUENCE [LARGE SCALE GENOMIC DNA]</scope>
    <source>
        <strain evidence="1 2">SJTE-3</strain>
        <plasmid evidence="2">Plasmid prbl16</plasmid>
    </source>
</reference>
<dbReference type="EMBL" id="CP015879">
    <property type="protein sequence ID" value="ANI18980.1"/>
    <property type="molecule type" value="Genomic_DNA"/>
</dbReference>
<dbReference type="GeneID" id="42592568"/>
<accession>A0A1A9KP81</accession>
<dbReference type="Proteomes" id="UP000077748">
    <property type="component" value="Plasmid pRBL16"/>
</dbReference>
<keyword evidence="1" id="KW-0614">Plasmid</keyword>
<dbReference type="RefSeq" id="WP_010792613.1">
    <property type="nucleotide sequence ID" value="NZ_CP015879.1"/>
</dbReference>